<evidence type="ECO:0000259" key="1">
    <source>
        <dbReference type="Pfam" id="PF20647"/>
    </source>
</evidence>
<organism evidence="2 3">
    <name type="scientific">Parabacteroides distasonis</name>
    <dbReference type="NCBI Taxonomy" id="823"/>
    <lineage>
        <taxon>Bacteria</taxon>
        <taxon>Pseudomonadati</taxon>
        <taxon>Bacteroidota</taxon>
        <taxon>Bacteroidia</taxon>
        <taxon>Bacteroidales</taxon>
        <taxon>Tannerellaceae</taxon>
        <taxon>Parabacteroides</taxon>
    </lineage>
</organism>
<name>A0A173VFB4_PARDI</name>
<dbReference type="AlphaFoldDB" id="A0A173VFB4"/>
<dbReference type="Proteomes" id="UP000095591">
    <property type="component" value="Unassembled WGS sequence"/>
</dbReference>
<proteinExistence type="predicted"/>
<dbReference type="InterPro" id="IPR049214">
    <property type="entry name" value="DUF6808"/>
</dbReference>
<dbReference type="EMBL" id="CYXP01000007">
    <property type="protein sequence ID" value="CUN25853.1"/>
    <property type="molecule type" value="Genomic_DNA"/>
</dbReference>
<dbReference type="Pfam" id="PF20647">
    <property type="entry name" value="DUF6808"/>
    <property type="match status" value="1"/>
</dbReference>
<protein>
    <recommendedName>
        <fullName evidence="1">DUF6808 domain-containing protein</fullName>
    </recommendedName>
</protein>
<sequence length="155" mass="17509">MKPWQVILILVCLVASFTAGYHIRGDVTDKVVSKSDTVLITDTIHDSIPYPVYETLVRTIPEPFPVYITLDGDTVKEPVYVPVPITSKEYKTDDYKLSISGYKPNLDYIEVYRKTEYITKTITPRRWGIGAIAGYGIGKHGLSPYVGIGGFYRIW</sequence>
<evidence type="ECO:0000313" key="2">
    <source>
        <dbReference type="EMBL" id="CUN25853.1"/>
    </source>
</evidence>
<dbReference type="RefSeq" id="WP_057319709.1">
    <property type="nucleotide sequence ID" value="NZ_CYXP01000007.1"/>
</dbReference>
<evidence type="ECO:0000313" key="3">
    <source>
        <dbReference type="Proteomes" id="UP000095591"/>
    </source>
</evidence>
<accession>A0A173VFB4</accession>
<reference evidence="2 3" key="1">
    <citation type="submission" date="2015-09" db="EMBL/GenBank/DDBJ databases">
        <authorList>
            <consortium name="Pathogen Informatics"/>
        </authorList>
    </citation>
    <scope>NUCLEOTIDE SEQUENCE [LARGE SCALE GENOMIC DNA]</scope>
    <source>
        <strain evidence="2 3">2789STDY5608872</strain>
    </source>
</reference>
<gene>
    <name evidence="2" type="ORF">ERS852429_02979</name>
</gene>
<feature type="domain" description="DUF6808" evidence="1">
    <location>
        <begin position="79"/>
        <end position="155"/>
    </location>
</feature>